<proteinExistence type="evidence at transcript level"/>
<dbReference type="Gene3D" id="1.10.238.20">
    <property type="entry name" value="Pheromone/general odorant binding protein domain"/>
    <property type="match status" value="1"/>
</dbReference>
<evidence type="ECO:0000256" key="2">
    <source>
        <dbReference type="SAM" id="SignalP"/>
    </source>
</evidence>
<evidence type="ECO:0000313" key="3">
    <source>
        <dbReference type="EMBL" id="ABE68831.1"/>
    </source>
</evidence>
<dbReference type="CDD" id="cd23992">
    <property type="entry name" value="PBP_GOBP"/>
    <property type="match status" value="1"/>
</dbReference>
<protein>
    <submittedName>
        <fullName evidence="3">Putative odorant-binding protein 2</fullName>
    </submittedName>
</protein>
<keyword evidence="1 2" id="KW-0732">Signal</keyword>
<accession>Q1PB57</accession>
<dbReference type="Pfam" id="PF01395">
    <property type="entry name" value="PBP_GOBP"/>
    <property type="match status" value="1"/>
</dbReference>
<dbReference type="GO" id="GO:0005615">
    <property type="term" value="C:extracellular space"/>
    <property type="evidence" value="ECO:0007669"/>
    <property type="project" value="TreeGrafter"/>
</dbReference>
<dbReference type="InterPro" id="IPR006170">
    <property type="entry name" value="PBP/GOBP"/>
</dbReference>
<dbReference type="AlphaFoldDB" id="Q1PB57"/>
<gene>
    <name evidence="3" type="primary">OBP2</name>
</gene>
<sequence>MKSFSALVVLLIAILASALAADNDDPFESTRFKCQKEYGFSDEELLAGEENLEPMKCFLFCFLKDLQIADDTGNFDPAVATMMLDDDIRDTAKSAIYKCHADYLTVSEPCQHSYEVVKCFKETLPEIYKMLGIFRPPQIMSQ</sequence>
<reference evidence="3" key="1">
    <citation type="journal article" date="2007" name="J. Chem. Ecol.">
        <title>Identification and molecular cloning of putative odorant-binding proteins and chemosensory protein from the bethylid wasp, Scleroderma guani Xiao et Wu.</title>
        <authorList>
            <person name="Lu D."/>
            <person name="Li X."/>
            <person name="Liu X."/>
            <person name="Zhang Q."/>
        </authorList>
    </citation>
    <scope>NUCLEOTIDE SEQUENCE</scope>
</reference>
<name>Q1PB57_9HYME</name>
<evidence type="ECO:0000256" key="1">
    <source>
        <dbReference type="ARBA" id="ARBA00022729"/>
    </source>
</evidence>
<feature type="signal peptide" evidence="2">
    <location>
        <begin position="1"/>
        <end position="20"/>
    </location>
</feature>
<organism evidence="3">
    <name type="scientific">Sclerodermus guani</name>
    <dbReference type="NCBI Taxonomy" id="380176"/>
    <lineage>
        <taxon>Eukaryota</taxon>
        <taxon>Metazoa</taxon>
        <taxon>Ecdysozoa</taxon>
        <taxon>Arthropoda</taxon>
        <taxon>Hexapoda</taxon>
        <taxon>Insecta</taxon>
        <taxon>Pterygota</taxon>
        <taxon>Neoptera</taxon>
        <taxon>Endopterygota</taxon>
        <taxon>Hymenoptera</taxon>
        <taxon>Apocrita</taxon>
        <taxon>Aculeata</taxon>
        <taxon>Chrysidoidea</taxon>
        <taxon>Bethylidae</taxon>
        <taxon>Scleroderminae</taxon>
        <taxon>Sclerodermus</taxon>
    </lineage>
</organism>
<dbReference type="EMBL" id="DQ458232">
    <property type="protein sequence ID" value="ABE68831.1"/>
    <property type="molecule type" value="mRNA"/>
</dbReference>
<dbReference type="SMR" id="Q1PB57"/>
<dbReference type="SUPFAM" id="SSF47565">
    <property type="entry name" value="Insect pheromone/odorant-binding proteins"/>
    <property type="match status" value="1"/>
</dbReference>
<dbReference type="GO" id="GO:0005549">
    <property type="term" value="F:odorant binding"/>
    <property type="evidence" value="ECO:0007669"/>
    <property type="project" value="InterPro"/>
</dbReference>
<dbReference type="GO" id="GO:0007608">
    <property type="term" value="P:sensory perception of smell"/>
    <property type="evidence" value="ECO:0007669"/>
    <property type="project" value="TreeGrafter"/>
</dbReference>
<feature type="chain" id="PRO_5004195360" evidence="2">
    <location>
        <begin position="21"/>
        <end position="142"/>
    </location>
</feature>
<dbReference type="SMART" id="SM00708">
    <property type="entry name" value="PhBP"/>
    <property type="match status" value="1"/>
</dbReference>
<dbReference type="InterPro" id="IPR036728">
    <property type="entry name" value="PBP_GOBP_sf"/>
</dbReference>
<dbReference type="PANTHER" id="PTHR11857">
    <property type="entry name" value="ODORANT BINDING PROTEIN-RELATED"/>
    <property type="match status" value="1"/>
</dbReference>